<evidence type="ECO:0000256" key="1">
    <source>
        <dbReference type="ARBA" id="ARBA00022729"/>
    </source>
</evidence>
<keyword evidence="4" id="KW-0812">Transmembrane</keyword>
<evidence type="ECO:0000256" key="3">
    <source>
        <dbReference type="SAM" id="MobiDB-lite"/>
    </source>
</evidence>
<evidence type="ECO:0000256" key="4">
    <source>
        <dbReference type="SAM" id="Phobius"/>
    </source>
</evidence>
<evidence type="ECO:0000256" key="2">
    <source>
        <dbReference type="SAM" id="Coils"/>
    </source>
</evidence>
<protein>
    <recommendedName>
        <fullName evidence="9">Exopolysaccharide biosynthesis protein</fullName>
    </recommendedName>
</protein>
<keyword evidence="2" id="KW-0175">Coiled coil</keyword>
<sequence>MRSDVALTHRQTSRAPVIARVRPRRLSACRLSFLAVIALFEILGISSAWADDYVLGPQDKLKIRVFEWRPMAGTTVEWAPLTGEFVISTAGNLSMPIIGTVPAAGMTLEQVSDSIGERLKTQVGMQKRPNASVEVAEYRPFFLTGLVTRPGKYSYSPGLTVVQALSMAGGTFGLIDPNLVGLQRDALVARGDLRTLEAERLSLLARQARLDAVTQDQPSIVFPPELTTRADDATVDRMMREEQDLFDTRQRSMSTEIDALNQTKLLATNQIEALNSKAVSLAKQIELANKDVGTVSKLISQGLTVSSRELGANQNLAQLQSQNLDVALANLKARQDIAKADGDIADASNRYRVQALTEATEVRDRLASNKEKTITTRGLLENIQARAPAAAANMAADDTQRTLVTTIDRIVNGALRTIVVGDNDLVSPGDVIRVEDQKTAPSEQATNNSLKPAISP</sequence>
<feature type="transmembrane region" description="Helical" evidence="4">
    <location>
        <begin position="31"/>
        <end position="50"/>
    </location>
</feature>
<keyword evidence="4" id="KW-0472">Membrane</keyword>
<proteinExistence type="predicted"/>
<name>A0AA87QAP0_RHIRH</name>
<dbReference type="Gene3D" id="3.30.1950.10">
    <property type="entry name" value="wza like domain"/>
    <property type="match status" value="1"/>
</dbReference>
<evidence type="ECO:0000259" key="5">
    <source>
        <dbReference type="Pfam" id="PF02563"/>
    </source>
</evidence>
<dbReference type="Pfam" id="PF25994">
    <property type="entry name" value="HH_AprE"/>
    <property type="match status" value="1"/>
</dbReference>
<evidence type="ECO:0008006" key="9">
    <source>
        <dbReference type="Google" id="ProtNLM"/>
    </source>
</evidence>
<keyword evidence="1" id="KW-0732">Signal</keyword>
<feature type="region of interest" description="Disordered" evidence="3">
    <location>
        <begin position="435"/>
        <end position="456"/>
    </location>
</feature>
<dbReference type="GO" id="GO:0015159">
    <property type="term" value="F:polysaccharide transmembrane transporter activity"/>
    <property type="evidence" value="ECO:0007669"/>
    <property type="project" value="InterPro"/>
</dbReference>
<dbReference type="InterPro" id="IPR058781">
    <property type="entry name" value="HH_AprE-like"/>
</dbReference>
<dbReference type="InterPro" id="IPR049712">
    <property type="entry name" value="Poly_export"/>
</dbReference>
<accession>A0AA87QAP0</accession>
<comment type="caution">
    <text evidence="7">The sequence shown here is derived from an EMBL/GenBank/DDBJ whole genome shotgun (WGS) entry which is preliminary data.</text>
</comment>
<feature type="coiled-coil region" evidence="2">
    <location>
        <begin position="257"/>
        <end position="291"/>
    </location>
</feature>
<feature type="domain" description="Polysaccharide export protein N-terminal" evidence="5">
    <location>
        <begin position="50"/>
        <end position="135"/>
    </location>
</feature>
<feature type="compositionally biased region" description="Polar residues" evidence="3">
    <location>
        <begin position="439"/>
        <end position="450"/>
    </location>
</feature>
<dbReference type="PANTHER" id="PTHR33619:SF3">
    <property type="entry name" value="POLYSACCHARIDE EXPORT PROTEIN GFCE-RELATED"/>
    <property type="match status" value="1"/>
</dbReference>
<reference evidence="7 8" key="1">
    <citation type="submission" date="2014-05" db="EMBL/GenBank/DDBJ databases">
        <title>Whole genome shotgun sequence of Rhizobium rhizogenes NBRC 13257.</title>
        <authorList>
            <person name="Katano-Makiyama Y."/>
            <person name="Hosoyama A."/>
            <person name="Hashimoto M."/>
            <person name="Hosoyama Y."/>
            <person name="Noguchi M."/>
            <person name="Tsuchikane K."/>
            <person name="Kimura A."/>
            <person name="Ohji S."/>
            <person name="Ichikawa N."/>
            <person name="Yamazoe A."/>
            <person name="Fujita N."/>
        </authorList>
    </citation>
    <scope>NUCLEOTIDE SEQUENCE [LARGE SCALE GENOMIC DNA]</scope>
    <source>
        <strain evidence="7 8">NBRC 13257</strain>
    </source>
</reference>
<gene>
    <name evidence="7" type="ORF">RRH01S_11_00590</name>
</gene>
<feature type="domain" description="AprE-like long alpha-helical hairpin" evidence="6">
    <location>
        <begin position="189"/>
        <end position="376"/>
    </location>
</feature>
<dbReference type="AlphaFoldDB" id="A0AA87QAP0"/>
<dbReference type="Proteomes" id="UP000026941">
    <property type="component" value="Unassembled WGS sequence"/>
</dbReference>
<organism evidence="7 8">
    <name type="scientific">Rhizobium rhizogenes NBRC 13257</name>
    <dbReference type="NCBI Taxonomy" id="1220581"/>
    <lineage>
        <taxon>Bacteria</taxon>
        <taxon>Pseudomonadati</taxon>
        <taxon>Pseudomonadota</taxon>
        <taxon>Alphaproteobacteria</taxon>
        <taxon>Hyphomicrobiales</taxon>
        <taxon>Rhizobiaceae</taxon>
        <taxon>Rhizobium/Agrobacterium group</taxon>
        <taxon>Rhizobium</taxon>
    </lineage>
</organism>
<dbReference type="InterPro" id="IPR003715">
    <property type="entry name" value="Poly_export_N"/>
</dbReference>
<dbReference type="EMBL" id="BAYX01000011">
    <property type="protein sequence ID" value="GAJ95151.1"/>
    <property type="molecule type" value="Genomic_DNA"/>
</dbReference>
<dbReference type="RefSeq" id="WP_042474329.1">
    <property type="nucleotide sequence ID" value="NZ_BAYX01000011.1"/>
</dbReference>
<evidence type="ECO:0000259" key="6">
    <source>
        <dbReference type="Pfam" id="PF25994"/>
    </source>
</evidence>
<keyword evidence="4" id="KW-1133">Transmembrane helix</keyword>
<dbReference type="Pfam" id="PF02563">
    <property type="entry name" value="Poly_export"/>
    <property type="match status" value="1"/>
</dbReference>
<evidence type="ECO:0000313" key="8">
    <source>
        <dbReference type="Proteomes" id="UP000026941"/>
    </source>
</evidence>
<evidence type="ECO:0000313" key="7">
    <source>
        <dbReference type="EMBL" id="GAJ95151.1"/>
    </source>
</evidence>
<dbReference type="PANTHER" id="PTHR33619">
    <property type="entry name" value="POLYSACCHARIDE EXPORT PROTEIN GFCE-RELATED"/>
    <property type="match status" value="1"/>
</dbReference>